<evidence type="ECO:0000313" key="1">
    <source>
        <dbReference type="EMBL" id="CAF4438786.1"/>
    </source>
</evidence>
<comment type="caution">
    <text evidence="1">The sequence shown here is derived from an EMBL/GenBank/DDBJ whole genome shotgun (WGS) entry which is preliminary data.</text>
</comment>
<dbReference type="EMBL" id="CAJOBJ010065935">
    <property type="protein sequence ID" value="CAF4438786.1"/>
    <property type="molecule type" value="Genomic_DNA"/>
</dbReference>
<organism evidence="1 2">
    <name type="scientific">Rotaria magnacalcarata</name>
    <dbReference type="NCBI Taxonomy" id="392030"/>
    <lineage>
        <taxon>Eukaryota</taxon>
        <taxon>Metazoa</taxon>
        <taxon>Spiralia</taxon>
        <taxon>Gnathifera</taxon>
        <taxon>Rotifera</taxon>
        <taxon>Eurotatoria</taxon>
        <taxon>Bdelloidea</taxon>
        <taxon>Philodinida</taxon>
        <taxon>Philodinidae</taxon>
        <taxon>Rotaria</taxon>
    </lineage>
</organism>
<name>A0A8S2W989_9BILA</name>
<reference evidence="1" key="1">
    <citation type="submission" date="2021-02" db="EMBL/GenBank/DDBJ databases">
        <authorList>
            <person name="Nowell W R."/>
        </authorList>
    </citation>
    <scope>NUCLEOTIDE SEQUENCE</scope>
</reference>
<dbReference type="Proteomes" id="UP000681720">
    <property type="component" value="Unassembled WGS sequence"/>
</dbReference>
<evidence type="ECO:0000313" key="2">
    <source>
        <dbReference type="Proteomes" id="UP000681720"/>
    </source>
</evidence>
<proteinExistence type="predicted"/>
<accession>A0A8S2W989</accession>
<sequence length="77" mass="9121">LIIDSSKDAMSGLIYMWNFRLMCGCGFWYVSTFETSSFFHFLIVDCFNYEDHRWVSFNLRVPTAVCIPFPVFLETQE</sequence>
<protein>
    <submittedName>
        <fullName evidence="1">Uncharacterized protein</fullName>
    </submittedName>
</protein>
<feature type="non-terminal residue" evidence="1">
    <location>
        <position position="1"/>
    </location>
</feature>
<gene>
    <name evidence="1" type="ORF">GIL414_LOCUS31874</name>
</gene>
<dbReference type="AlphaFoldDB" id="A0A8S2W989"/>